<reference evidence="1" key="1">
    <citation type="journal article" date="2015" name="Nature">
        <title>Complex archaea that bridge the gap between prokaryotes and eukaryotes.</title>
        <authorList>
            <person name="Spang A."/>
            <person name="Saw J.H."/>
            <person name="Jorgensen S.L."/>
            <person name="Zaremba-Niedzwiedzka K."/>
            <person name="Martijn J."/>
            <person name="Lind A.E."/>
            <person name="van Eijk R."/>
            <person name="Schleper C."/>
            <person name="Guy L."/>
            <person name="Ettema T.J."/>
        </authorList>
    </citation>
    <scope>NUCLEOTIDE SEQUENCE</scope>
</reference>
<name>A0A0F9L6H4_9ZZZZ</name>
<protein>
    <submittedName>
        <fullName evidence="1">Uncharacterized protein</fullName>
    </submittedName>
</protein>
<sequence length="345" mass="39112">MVTKPLTESQLSETVRAEAEYGNQTAAAESLGIHRTTFQHRLKIAKKQGVVWPPTEPFETDELPDEIDPVELLERRKRQFLRKTEAEEARRLIEVRIKIKGPIGIAHFGDPHVDDDGTDLPKLEKHTQICRDTEGLFAANVGDLHNNWIGRLARLYGEQSTSAAEAWALVEWLMGSVDWLYLIGGNHDCWSGAGDPLKWITKHKGVIFEPWGARLNLVFPNGKQIRINARHDFTGHSMWNPAHGVAKAVQMGWRDHISTCGHKHISGYQLLKDPSSGLISHAIRVAGYKTYDRFAKERGLPNQNICPTTVTIIDPRFEDDDPRLITTLFDVEEASEFLTWKRSRC</sequence>
<evidence type="ECO:0000313" key="1">
    <source>
        <dbReference type="EMBL" id="KKM82921.1"/>
    </source>
</evidence>
<dbReference type="Gene3D" id="1.10.10.60">
    <property type="entry name" value="Homeodomain-like"/>
    <property type="match status" value="1"/>
</dbReference>
<dbReference type="InterPro" id="IPR029052">
    <property type="entry name" value="Metallo-depent_PP-like"/>
</dbReference>
<dbReference type="AlphaFoldDB" id="A0A0F9L6H4"/>
<comment type="caution">
    <text evidence="1">The sequence shown here is derived from an EMBL/GenBank/DDBJ whole genome shotgun (WGS) entry which is preliminary data.</text>
</comment>
<organism evidence="1">
    <name type="scientific">marine sediment metagenome</name>
    <dbReference type="NCBI Taxonomy" id="412755"/>
    <lineage>
        <taxon>unclassified sequences</taxon>
        <taxon>metagenomes</taxon>
        <taxon>ecological metagenomes</taxon>
    </lineage>
</organism>
<gene>
    <name evidence="1" type="ORF">LCGC14_1314560</name>
</gene>
<dbReference type="SUPFAM" id="SSF56300">
    <property type="entry name" value="Metallo-dependent phosphatases"/>
    <property type="match status" value="1"/>
</dbReference>
<proteinExistence type="predicted"/>
<dbReference type="InterPro" id="IPR009057">
    <property type="entry name" value="Homeodomain-like_sf"/>
</dbReference>
<dbReference type="EMBL" id="LAZR01007791">
    <property type="protein sequence ID" value="KKM82921.1"/>
    <property type="molecule type" value="Genomic_DNA"/>
</dbReference>
<accession>A0A0F9L6H4</accession>
<dbReference type="SUPFAM" id="SSF46689">
    <property type="entry name" value="Homeodomain-like"/>
    <property type="match status" value="1"/>
</dbReference>